<evidence type="ECO:0000256" key="1">
    <source>
        <dbReference type="ARBA" id="ARBA00022801"/>
    </source>
</evidence>
<organism evidence="3 4">
    <name type="scientific">Hyphococcus flavus</name>
    <dbReference type="NCBI Taxonomy" id="1866326"/>
    <lineage>
        <taxon>Bacteria</taxon>
        <taxon>Pseudomonadati</taxon>
        <taxon>Pseudomonadota</taxon>
        <taxon>Alphaproteobacteria</taxon>
        <taxon>Parvularculales</taxon>
        <taxon>Parvularculaceae</taxon>
        <taxon>Hyphococcus</taxon>
    </lineage>
</organism>
<evidence type="ECO:0000313" key="3">
    <source>
        <dbReference type="EMBL" id="WDI31901.1"/>
    </source>
</evidence>
<dbReference type="AlphaFoldDB" id="A0AAF0CEW4"/>
<evidence type="ECO:0000259" key="2">
    <source>
        <dbReference type="Pfam" id="PF03061"/>
    </source>
</evidence>
<dbReference type="GO" id="GO:0016289">
    <property type="term" value="F:acyl-CoA hydrolase activity"/>
    <property type="evidence" value="ECO:0007669"/>
    <property type="project" value="UniProtKB-ARBA"/>
</dbReference>
<feature type="domain" description="Thioesterase" evidence="2">
    <location>
        <begin position="43"/>
        <end position="111"/>
    </location>
</feature>
<dbReference type="InterPro" id="IPR029069">
    <property type="entry name" value="HotDog_dom_sf"/>
</dbReference>
<dbReference type="Pfam" id="PF03061">
    <property type="entry name" value="4HBT"/>
    <property type="match status" value="1"/>
</dbReference>
<dbReference type="Gene3D" id="3.10.129.10">
    <property type="entry name" value="Hotdog Thioesterase"/>
    <property type="match status" value="1"/>
</dbReference>
<sequence>MTQLLNSPLGSWLRFDVEENGDDALYSITPNDAHIGNPLIKALHGGIVSTFLELAGLHELRRSLSPDADGEAININVDYLKSVALAPLFAKARIVKTGRRLVFIDCVAWQDAAETPVAKAACSFVISR</sequence>
<dbReference type="SUPFAM" id="SSF54637">
    <property type="entry name" value="Thioesterase/thiol ester dehydrase-isomerase"/>
    <property type="match status" value="1"/>
</dbReference>
<dbReference type="InterPro" id="IPR003736">
    <property type="entry name" value="PAAI_dom"/>
</dbReference>
<dbReference type="Proteomes" id="UP001214043">
    <property type="component" value="Chromosome"/>
</dbReference>
<reference evidence="3" key="1">
    <citation type="submission" date="2023-02" db="EMBL/GenBank/DDBJ databases">
        <title>Genome sequence of Hyphococcus flavus.</title>
        <authorList>
            <person name="Rong J.-C."/>
            <person name="Zhao Q."/>
            <person name="Yi M."/>
            <person name="Wu J.-Y."/>
        </authorList>
    </citation>
    <scope>NUCLEOTIDE SEQUENCE</scope>
    <source>
        <strain evidence="3">MCCC 1K03223</strain>
    </source>
</reference>
<dbReference type="InterPro" id="IPR006683">
    <property type="entry name" value="Thioestr_dom"/>
</dbReference>
<gene>
    <name evidence="3" type="ORF">PUV54_01695</name>
</gene>
<keyword evidence="4" id="KW-1185">Reference proteome</keyword>
<name>A0AAF0CEW4_9PROT</name>
<dbReference type="RefSeq" id="WP_274493785.1">
    <property type="nucleotide sequence ID" value="NZ_CP118166.1"/>
</dbReference>
<dbReference type="CDD" id="cd03443">
    <property type="entry name" value="PaaI_thioesterase"/>
    <property type="match status" value="1"/>
</dbReference>
<dbReference type="EMBL" id="CP118166">
    <property type="protein sequence ID" value="WDI31901.1"/>
    <property type="molecule type" value="Genomic_DNA"/>
</dbReference>
<dbReference type="NCBIfam" id="TIGR00369">
    <property type="entry name" value="unchar_dom_1"/>
    <property type="match status" value="1"/>
</dbReference>
<dbReference type="KEGG" id="hfl:PUV54_01695"/>
<proteinExistence type="predicted"/>
<protein>
    <submittedName>
        <fullName evidence="3">PaaI family thioesterase</fullName>
    </submittedName>
</protein>
<keyword evidence="1" id="KW-0378">Hydrolase</keyword>
<accession>A0AAF0CEW4</accession>
<evidence type="ECO:0000313" key="4">
    <source>
        <dbReference type="Proteomes" id="UP001214043"/>
    </source>
</evidence>